<name>A0A8T0HXB5_CERPU</name>
<feature type="domain" description="SsuA/THI5-like" evidence="12">
    <location>
        <begin position="15"/>
        <end position="228"/>
    </location>
</feature>
<comment type="catalytic activity">
    <reaction evidence="11">
        <text>N(6)-(pyridoxal phosphate)-L-lysyl-[4-amino-5-hydroxymethyl-2-methylpyrimidine phosphate synthase] + L-histidyl-[4-amino-5-hydroxymethyl-2-methylpyrimidine phosphate synthase] + 2 Fe(3+) + 4 H2O = L-lysyl-[4-amino-5-hydroxymethyl-2-methylpyrimidine phosphate synthase] + (2S)-2-amino-5-hydroxy-4-oxopentanoyl-[4-amino-5-hydroxymethyl-2-methylpyrimidine phosphate synthase] + 4-amino-2-methyl-5-(phosphooxymethyl)pyrimidine + 3-oxopropanoate + 2 Fe(2+) + 2 H(+)</text>
        <dbReference type="Rhea" id="RHEA:65756"/>
        <dbReference type="Rhea" id="RHEA-COMP:16892"/>
        <dbReference type="Rhea" id="RHEA-COMP:16893"/>
        <dbReference type="Rhea" id="RHEA-COMP:16894"/>
        <dbReference type="Rhea" id="RHEA-COMP:16895"/>
        <dbReference type="ChEBI" id="CHEBI:15377"/>
        <dbReference type="ChEBI" id="CHEBI:15378"/>
        <dbReference type="ChEBI" id="CHEBI:29033"/>
        <dbReference type="ChEBI" id="CHEBI:29034"/>
        <dbReference type="ChEBI" id="CHEBI:29969"/>
        <dbReference type="ChEBI" id="CHEBI:29979"/>
        <dbReference type="ChEBI" id="CHEBI:33190"/>
        <dbReference type="ChEBI" id="CHEBI:58354"/>
        <dbReference type="ChEBI" id="CHEBI:143915"/>
        <dbReference type="ChEBI" id="CHEBI:157692"/>
    </reaction>
    <physiologicalReaction direction="left-to-right" evidence="11">
        <dbReference type="Rhea" id="RHEA:65757"/>
    </physiologicalReaction>
</comment>
<evidence type="ECO:0000256" key="2">
    <source>
        <dbReference type="ARBA" id="ARBA00004948"/>
    </source>
</evidence>
<evidence type="ECO:0000256" key="3">
    <source>
        <dbReference type="ARBA" id="ARBA00009406"/>
    </source>
</evidence>
<comment type="pathway">
    <text evidence="2">Cofactor biosynthesis; thiamine diphosphate biosynthesis.</text>
</comment>
<evidence type="ECO:0000313" key="14">
    <source>
        <dbReference type="Proteomes" id="UP000822688"/>
    </source>
</evidence>
<evidence type="ECO:0000256" key="11">
    <source>
        <dbReference type="ARBA" id="ARBA00048179"/>
    </source>
</evidence>
<evidence type="ECO:0000256" key="10">
    <source>
        <dbReference type="ARBA" id="ARBA00033171"/>
    </source>
</evidence>
<evidence type="ECO:0000256" key="1">
    <source>
        <dbReference type="ARBA" id="ARBA00003469"/>
    </source>
</evidence>
<comment type="caution">
    <text evidence="13">The sequence shown here is derived from an EMBL/GenBank/DDBJ whole genome shotgun (WGS) entry which is preliminary data.</text>
</comment>
<dbReference type="GO" id="GO:0046872">
    <property type="term" value="F:metal ion binding"/>
    <property type="evidence" value="ECO:0007669"/>
    <property type="project" value="UniProtKB-KW"/>
</dbReference>
<evidence type="ECO:0000256" key="6">
    <source>
        <dbReference type="ARBA" id="ARBA00022723"/>
    </source>
</evidence>
<dbReference type="PANTHER" id="PTHR31528:SF1">
    <property type="entry name" value="4-AMINO-5-HYDROXYMETHYL-2-METHYLPYRIMIDINE PHOSPHATE SYNTHASE THI11-RELATED"/>
    <property type="match status" value="1"/>
</dbReference>
<dbReference type="Proteomes" id="UP000822688">
    <property type="component" value="Chromosome 5"/>
</dbReference>
<comment type="subunit">
    <text evidence="4">Homodimer.</text>
</comment>
<evidence type="ECO:0000259" key="12">
    <source>
        <dbReference type="Pfam" id="PF09084"/>
    </source>
</evidence>
<dbReference type="SUPFAM" id="SSF53850">
    <property type="entry name" value="Periplasmic binding protein-like II"/>
    <property type="match status" value="1"/>
</dbReference>
<dbReference type="AlphaFoldDB" id="A0A8T0HXB5"/>
<dbReference type="Gene3D" id="3.40.190.10">
    <property type="entry name" value="Periplasmic binding protein-like II"/>
    <property type="match status" value="2"/>
</dbReference>
<organism evidence="13 14">
    <name type="scientific">Ceratodon purpureus</name>
    <name type="common">Fire moss</name>
    <name type="synonym">Dicranum purpureum</name>
    <dbReference type="NCBI Taxonomy" id="3225"/>
    <lineage>
        <taxon>Eukaryota</taxon>
        <taxon>Viridiplantae</taxon>
        <taxon>Streptophyta</taxon>
        <taxon>Embryophyta</taxon>
        <taxon>Bryophyta</taxon>
        <taxon>Bryophytina</taxon>
        <taxon>Bryopsida</taxon>
        <taxon>Dicranidae</taxon>
        <taxon>Pseudoditrichales</taxon>
        <taxon>Ditrichaceae</taxon>
        <taxon>Ceratodon</taxon>
    </lineage>
</organism>
<keyword evidence="14" id="KW-1185">Reference proteome</keyword>
<dbReference type="InterPro" id="IPR027939">
    <property type="entry name" value="NMT1/THI5"/>
</dbReference>
<comment type="similarity">
    <text evidence="3">Belongs to the NMT1/THI5 family.</text>
</comment>
<dbReference type="Pfam" id="PF09084">
    <property type="entry name" value="NMT1"/>
    <property type="match status" value="1"/>
</dbReference>
<dbReference type="GO" id="GO:0009228">
    <property type="term" value="P:thiamine biosynthetic process"/>
    <property type="evidence" value="ECO:0007669"/>
    <property type="project" value="UniProtKB-KW"/>
</dbReference>
<keyword evidence="6" id="KW-0479">Metal-binding</keyword>
<evidence type="ECO:0000313" key="13">
    <source>
        <dbReference type="EMBL" id="KAG0575734.1"/>
    </source>
</evidence>
<reference evidence="13" key="1">
    <citation type="submission" date="2020-06" db="EMBL/GenBank/DDBJ databases">
        <title>WGS assembly of Ceratodon purpureus strain R40.</title>
        <authorList>
            <person name="Carey S.B."/>
            <person name="Jenkins J."/>
            <person name="Shu S."/>
            <person name="Lovell J.T."/>
            <person name="Sreedasyam A."/>
            <person name="Maumus F."/>
            <person name="Tiley G.P."/>
            <person name="Fernandez-Pozo N."/>
            <person name="Barry K."/>
            <person name="Chen C."/>
            <person name="Wang M."/>
            <person name="Lipzen A."/>
            <person name="Daum C."/>
            <person name="Saski C.A."/>
            <person name="Payton A.C."/>
            <person name="Mcbreen J.C."/>
            <person name="Conrad R.E."/>
            <person name="Kollar L.M."/>
            <person name="Olsson S."/>
            <person name="Huttunen S."/>
            <person name="Landis J.B."/>
            <person name="Wickett N.J."/>
            <person name="Johnson M.G."/>
            <person name="Rensing S.A."/>
            <person name="Grimwood J."/>
            <person name="Schmutz J."/>
            <person name="Mcdaniel S.F."/>
        </authorList>
    </citation>
    <scope>NUCLEOTIDE SEQUENCE</scope>
    <source>
        <strain evidence="13">R40</strain>
    </source>
</reference>
<dbReference type="EMBL" id="CM026425">
    <property type="protein sequence ID" value="KAG0575734.1"/>
    <property type="molecule type" value="Genomic_DNA"/>
</dbReference>
<keyword evidence="5" id="KW-0808">Transferase</keyword>
<dbReference type="GO" id="GO:0016740">
    <property type="term" value="F:transferase activity"/>
    <property type="evidence" value="ECO:0007669"/>
    <property type="project" value="UniProtKB-KW"/>
</dbReference>
<evidence type="ECO:0000256" key="9">
    <source>
        <dbReference type="ARBA" id="ARBA00023004"/>
    </source>
</evidence>
<dbReference type="InterPro" id="IPR015168">
    <property type="entry name" value="SsuA/THI5"/>
</dbReference>
<keyword evidence="8" id="KW-0784">Thiamine biosynthesis</keyword>
<evidence type="ECO:0000256" key="7">
    <source>
        <dbReference type="ARBA" id="ARBA00022898"/>
    </source>
</evidence>
<evidence type="ECO:0000256" key="4">
    <source>
        <dbReference type="ARBA" id="ARBA00011738"/>
    </source>
</evidence>
<dbReference type="PANTHER" id="PTHR31528">
    <property type="entry name" value="4-AMINO-5-HYDROXYMETHYL-2-METHYLPYRIMIDINE PHOSPHATE SYNTHASE THI11-RELATED"/>
    <property type="match status" value="1"/>
</dbReference>
<evidence type="ECO:0000256" key="8">
    <source>
        <dbReference type="ARBA" id="ARBA00022977"/>
    </source>
</evidence>
<proteinExistence type="inferred from homology"/>
<keyword evidence="9" id="KW-0408">Iron</keyword>
<comment type="function">
    <text evidence="1">Responsible for the formation of the pyrimidine heterocycle in the thiamine biosynthesis pathway. Catalyzes the formation of hydroxymethylpyrimidine phosphate (HMP-P) from histidine and pyridoxal phosphate (PLP). The protein uses PLP and the active site histidine to form HMP-P, generating an inactive enzyme. The enzyme can only undergo a single turnover, which suggests it is a suicide enzyme.</text>
</comment>
<protein>
    <recommendedName>
        <fullName evidence="10">Thiamine pyrimidine synthase</fullName>
    </recommendedName>
</protein>
<accession>A0A8T0HXB5</accession>
<gene>
    <name evidence="13" type="ORF">KC19_5G026400</name>
</gene>
<keyword evidence="7" id="KW-0663">Pyridoxal phosphate</keyword>
<evidence type="ECO:0000256" key="5">
    <source>
        <dbReference type="ARBA" id="ARBA00022679"/>
    </source>
</evidence>
<sequence length="345" mass="38200">MALEHVTVALDWTPNTNHVGFYIAQALGMYSEQGLAVTFVSPHSDNYEITPASRVAAGEATFGLGPSETLFSYHSLSERPNLIAVATILQQDLSSIATLKQSGIERPQQLDGKRYASYGARYEGRIVQKMIQNDGGKGDFQEVVPAKLGIWNTLLQGEADATWVFSGWEGCAAAIAGIELHELRLSDYGIPYGYSPVVFCHPDTIKDSGNMLAKFLLATEKGFAWAASKHSADVTNLFVEQVDKEHPDLPEGTVPKELVRESVQYMKGSFLHDDGHWGRMDPAVWEGFLFWLQKEGLLTTYIQSRNPVPGTSVTLDELRQGNVGSPLPQERFKLDQIYTNKFLEL</sequence>